<dbReference type="EMBL" id="CALTRL010000344">
    <property type="protein sequence ID" value="CAH7667597.1"/>
    <property type="molecule type" value="Genomic_DNA"/>
</dbReference>
<evidence type="ECO:0000313" key="1">
    <source>
        <dbReference type="EMBL" id="CAH7667597.1"/>
    </source>
</evidence>
<gene>
    <name evidence="1" type="ORF">PPACK8108_LOCUS2003</name>
</gene>
<keyword evidence="2" id="KW-1185">Reference proteome</keyword>
<organism evidence="1 2">
    <name type="scientific">Phakopsora pachyrhizi</name>
    <name type="common">Asian soybean rust disease fungus</name>
    <dbReference type="NCBI Taxonomy" id="170000"/>
    <lineage>
        <taxon>Eukaryota</taxon>
        <taxon>Fungi</taxon>
        <taxon>Dikarya</taxon>
        <taxon>Basidiomycota</taxon>
        <taxon>Pucciniomycotina</taxon>
        <taxon>Pucciniomycetes</taxon>
        <taxon>Pucciniales</taxon>
        <taxon>Phakopsoraceae</taxon>
        <taxon>Phakopsora</taxon>
    </lineage>
</organism>
<sequence>MESLRLETNCEPHSTIAIPGLEGEKSDGFLILSPTSEISTTSFIKSYSDDTHRFSLGKRFSSFSSTKTPSSICTKNQGQPLRTLIKLFVACALASYLSFSILPIARVINNKSPIIGLGGRYHSRAFSEFVTYHSEPLESELDWFHGRLGRLSSETRMRAPLPLRIRATGRP</sequence>
<protein>
    <submittedName>
        <fullName evidence="1">Expressed protein</fullName>
    </submittedName>
</protein>
<name>A0AAV0AGX6_PHAPC</name>
<proteinExistence type="predicted"/>
<reference evidence="1" key="1">
    <citation type="submission" date="2022-06" db="EMBL/GenBank/DDBJ databases">
        <authorList>
            <consortium name="SYNGENTA / RWTH Aachen University"/>
        </authorList>
    </citation>
    <scope>NUCLEOTIDE SEQUENCE</scope>
</reference>
<feature type="non-terminal residue" evidence="1">
    <location>
        <position position="171"/>
    </location>
</feature>
<dbReference type="Proteomes" id="UP001153365">
    <property type="component" value="Unassembled WGS sequence"/>
</dbReference>
<dbReference type="AlphaFoldDB" id="A0AAV0AGX6"/>
<accession>A0AAV0AGX6</accession>
<evidence type="ECO:0000313" key="2">
    <source>
        <dbReference type="Proteomes" id="UP001153365"/>
    </source>
</evidence>
<comment type="caution">
    <text evidence="1">The sequence shown here is derived from an EMBL/GenBank/DDBJ whole genome shotgun (WGS) entry which is preliminary data.</text>
</comment>
<feature type="non-terminal residue" evidence="1">
    <location>
        <position position="1"/>
    </location>
</feature>